<feature type="domain" description="RNA polymerase sigma-70 region 2" evidence="6">
    <location>
        <begin position="37"/>
        <end position="105"/>
    </location>
</feature>
<feature type="domain" description="RNA polymerase sigma-70 region 4" evidence="7">
    <location>
        <begin position="155"/>
        <end position="202"/>
    </location>
</feature>
<dbReference type="Pfam" id="PF04545">
    <property type="entry name" value="Sigma70_r4"/>
    <property type="match status" value="1"/>
</dbReference>
<comment type="caution">
    <text evidence="8">The sequence shown here is derived from an EMBL/GenBank/DDBJ whole genome shotgun (WGS) entry which is preliminary data.</text>
</comment>
<dbReference type="Gene3D" id="1.10.10.10">
    <property type="entry name" value="Winged helix-like DNA-binding domain superfamily/Winged helix DNA-binding domain"/>
    <property type="match status" value="1"/>
</dbReference>
<evidence type="ECO:0000256" key="5">
    <source>
        <dbReference type="ARBA" id="ARBA00023163"/>
    </source>
</evidence>
<evidence type="ECO:0000313" key="8">
    <source>
        <dbReference type="EMBL" id="GBC99624.1"/>
    </source>
</evidence>
<dbReference type="SUPFAM" id="SSF88659">
    <property type="entry name" value="Sigma3 and sigma4 domains of RNA polymerase sigma factors"/>
    <property type="match status" value="1"/>
</dbReference>
<evidence type="ECO:0000256" key="3">
    <source>
        <dbReference type="ARBA" id="ARBA00023082"/>
    </source>
</evidence>
<dbReference type="GO" id="GO:0003677">
    <property type="term" value="F:DNA binding"/>
    <property type="evidence" value="ECO:0007669"/>
    <property type="project" value="UniProtKB-KW"/>
</dbReference>
<evidence type="ECO:0000259" key="7">
    <source>
        <dbReference type="Pfam" id="PF04545"/>
    </source>
</evidence>
<dbReference type="GO" id="GO:0006352">
    <property type="term" value="P:DNA-templated transcription initiation"/>
    <property type="evidence" value="ECO:0007669"/>
    <property type="project" value="InterPro"/>
</dbReference>
<dbReference type="SUPFAM" id="SSF88946">
    <property type="entry name" value="Sigma2 domain of RNA polymerase sigma factors"/>
    <property type="match status" value="1"/>
</dbReference>
<reference evidence="9" key="1">
    <citation type="submission" date="2017-09" db="EMBL/GenBank/DDBJ databases">
        <title>Metaegenomics of thermophilic ammonia-oxidizing enrichment culture.</title>
        <authorList>
            <person name="Kato S."/>
            <person name="Suzuki K."/>
        </authorList>
    </citation>
    <scope>NUCLEOTIDE SEQUENCE [LARGE SCALE GENOMIC DNA]</scope>
</reference>
<dbReference type="Pfam" id="PF04542">
    <property type="entry name" value="Sigma70_r2"/>
    <property type="match status" value="1"/>
</dbReference>
<dbReference type="InterPro" id="IPR036388">
    <property type="entry name" value="WH-like_DNA-bd_sf"/>
</dbReference>
<dbReference type="InterPro" id="IPR007627">
    <property type="entry name" value="RNA_pol_sigma70_r2"/>
</dbReference>
<dbReference type="CDD" id="cd06171">
    <property type="entry name" value="Sigma70_r4"/>
    <property type="match status" value="1"/>
</dbReference>
<dbReference type="InterPro" id="IPR013325">
    <property type="entry name" value="RNA_pol_sigma_r2"/>
</dbReference>
<comment type="similarity">
    <text evidence="1">Belongs to the sigma-70 factor family. ECF subfamily.</text>
</comment>
<evidence type="ECO:0000259" key="6">
    <source>
        <dbReference type="Pfam" id="PF04542"/>
    </source>
</evidence>
<dbReference type="Proteomes" id="UP000236173">
    <property type="component" value="Unassembled WGS sequence"/>
</dbReference>
<dbReference type="AlphaFoldDB" id="A0A2H5XEM8"/>
<proteinExistence type="inferred from homology"/>
<dbReference type="InterPro" id="IPR014284">
    <property type="entry name" value="RNA_pol_sigma-70_dom"/>
</dbReference>
<keyword evidence="4" id="KW-0238">DNA-binding</keyword>
<protein>
    <submittedName>
        <fullName evidence="8">Putative RNA polymerase sigma factor FecI</fullName>
    </submittedName>
</protein>
<evidence type="ECO:0000256" key="4">
    <source>
        <dbReference type="ARBA" id="ARBA00023125"/>
    </source>
</evidence>
<evidence type="ECO:0000256" key="2">
    <source>
        <dbReference type="ARBA" id="ARBA00023015"/>
    </source>
</evidence>
<sequence>MMACPHGSRYRNASEADLLEWFYACDNTAFEELFECRWRPWLTRWVAMNCEDKEDVQDIVQEVALKVVQTKHRPSTRYNPQRGQPRLWLLAIAKHEIVNLLRRKGKPLIGDFLEQFTEEGGEVEIPDPMELMEQMAGISDAAAEELRALVRTAVRKLEEPSRTIVRLHFWDGYTLQEIGAQFNMSLATVHRRLAHDLKHLRELLAD</sequence>
<dbReference type="Gene3D" id="1.10.1740.10">
    <property type="match status" value="1"/>
</dbReference>
<dbReference type="GO" id="GO:0016987">
    <property type="term" value="F:sigma factor activity"/>
    <property type="evidence" value="ECO:0007669"/>
    <property type="project" value="UniProtKB-KW"/>
</dbReference>
<dbReference type="InterPro" id="IPR039425">
    <property type="entry name" value="RNA_pol_sigma-70-like"/>
</dbReference>
<dbReference type="EMBL" id="BEHT01000032">
    <property type="protein sequence ID" value="GBC99624.1"/>
    <property type="molecule type" value="Genomic_DNA"/>
</dbReference>
<name>A0A2H5XEM8_9BACT</name>
<organism evidence="8 9">
    <name type="scientific">Candidatus Fervidibacter japonicus</name>
    <dbReference type="NCBI Taxonomy" id="2035412"/>
    <lineage>
        <taxon>Bacteria</taxon>
        <taxon>Candidatus Fervidibacterota</taxon>
        <taxon>Candidatus Fervidibacter</taxon>
    </lineage>
</organism>
<dbReference type="NCBIfam" id="TIGR02937">
    <property type="entry name" value="sigma70-ECF"/>
    <property type="match status" value="1"/>
</dbReference>
<dbReference type="PANTHER" id="PTHR43133:SF8">
    <property type="entry name" value="RNA POLYMERASE SIGMA FACTOR HI_1459-RELATED"/>
    <property type="match status" value="1"/>
</dbReference>
<dbReference type="PANTHER" id="PTHR43133">
    <property type="entry name" value="RNA POLYMERASE ECF-TYPE SIGMA FACTO"/>
    <property type="match status" value="1"/>
</dbReference>
<dbReference type="InterPro" id="IPR013324">
    <property type="entry name" value="RNA_pol_sigma_r3/r4-like"/>
</dbReference>
<evidence type="ECO:0000313" key="9">
    <source>
        <dbReference type="Proteomes" id="UP000236173"/>
    </source>
</evidence>
<accession>A0A2H5XEM8</accession>
<gene>
    <name evidence="8" type="primary">fecI</name>
    <name evidence="8" type="ORF">HRbin17_02153</name>
</gene>
<dbReference type="InterPro" id="IPR007630">
    <property type="entry name" value="RNA_pol_sigma70_r4"/>
</dbReference>
<keyword evidence="5" id="KW-0804">Transcription</keyword>
<keyword evidence="2" id="KW-0805">Transcription regulation</keyword>
<evidence type="ECO:0000256" key="1">
    <source>
        <dbReference type="ARBA" id="ARBA00010641"/>
    </source>
</evidence>
<keyword evidence="3" id="KW-0731">Sigma factor</keyword>